<dbReference type="Proteomes" id="UP001597510">
    <property type="component" value="Unassembled WGS sequence"/>
</dbReference>
<evidence type="ECO:0000313" key="2">
    <source>
        <dbReference type="Proteomes" id="UP001597510"/>
    </source>
</evidence>
<protein>
    <submittedName>
        <fullName evidence="1">Uncharacterized protein</fullName>
    </submittedName>
</protein>
<reference evidence="2" key="1">
    <citation type="journal article" date="2019" name="Int. J. Syst. Evol. Microbiol.">
        <title>The Global Catalogue of Microorganisms (GCM) 10K type strain sequencing project: providing services to taxonomists for standard genome sequencing and annotation.</title>
        <authorList>
            <consortium name="The Broad Institute Genomics Platform"/>
            <consortium name="The Broad Institute Genome Sequencing Center for Infectious Disease"/>
            <person name="Wu L."/>
            <person name="Ma J."/>
        </authorList>
    </citation>
    <scope>NUCLEOTIDE SEQUENCE [LARGE SCALE GENOMIC DNA]</scope>
    <source>
        <strain evidence="2">KCTC 52344</strain>
    </source>
</reference>
<name>A0ABW5J9W8_9BACT</name>
<dbReference type="EMBL" id="JBHULC010000010">
    <property type="protein sequence ID" value="MFD2521525.1"/>
    <property type="molecule type" value="Genomic_DNA"/>
</dbReference>
<comment type="caution">
    <text evidence="1">The sequence shown here is derived from an EMBL/GenBank/DDBJ whole genome shotgun (WGS) entry which is preliminary data.</text>
</comment>
<sequence length="51" mass="5806">MKHIDKYLKSVRIFTPKALFCVVSLIKMHLLSDVAILNDFTTSTIRVLATL</sequence>
<accession>A0ABW5J9W8</accession>
<keyword evidence="2" id="KW-1185">Reference proteome</keyword>
<gene>
    <name evidence="1" type="ORF">ACFSR2_11545</name>
</gene>
<evidence type="ECO:0000313" key="1">
    <source>
        <dbReference type="EMBL" id="MFD2521525.1"/>
    </source>
</evidence>
<proteinExistence type="predicted"/>
<organism evidence="1 2">
    <name type="scientific">Emticicia soli</name>
    <dbReference type="NCBI Taxonomy" id="2027878"/>
    <lineage>
        <taxon>Bacteria</taxon>
        <taxon>Pseudomonadati</taxon>
        <taxon>Bacteroidota</taxon>
        <taxon>Cytophagia</taxon>
        <taxon>Cytophagales</taxon>
        <taxon>Leadbetterellaceae</taxon>
        <taxon>Emticicia</taxon>
    </lineage>
</organism>